<dbReference type="RefSeq" id="WP_344671171.1">
    <property type="nucleotide sequence ID" value="NZ_BAAAQN010000075.1"/>
</dbReference>
<evidence type="ECO:0000313" key="2">
    <source>
        <dbReference type="EMBL" id="GAA2059481.1"/>
    </source>
</evidence>
<protein>
    <submittedName>
        <fullName evidence="2">Thiolase domain-containing protein</fullName>
    </submittedName>
</protein>
<keyword evidence="3" id="KW-1185">Reference proteome</keyword>
<dbReference type="InterPro" id="IPR016039">
    <property type="entry name" value="Thiolase-like"/>
</dbReference>
<dbReference type="EMBL" id="BAAAQN010000075">
    <property type="protein sequence ID" value="GAA2059481.1"/>
    <property type="molecule type" value="Genomic_DNA"/>
</dbReference>
<name>A0ABN2VCV6_9ACTN</name>
<dbReference type="Proteomes" id="UP001500751">
    <property type="component" value="Unassembled WGS sequence"/>
</dbReference>
<accession>A0ABN2VCV6</accession>
<comment type="caution">
    <text evidence="2">The sequence shown here is derived from an EMBL/GenBank/DDBJ whole genome shotgun (WGS) entry which is preliminary data.</text>
</comment>
<reference evidence="2 3" key="1">
    <citation type="journal article" date="2019" name="Int. J. Syst. Evol. Microbiol.">
        <title>The Global Catalogue of Microorganisms (GCM) 10K type strain sequencing project: providing services to taxonomists for standard genome sequencing and annotation.</title>
        <authorList>
            <consortium name="The Broad Institute Genomics Platform"/>
            <consortium name="The Broad Institute Genome Sequencing Center for Infectious Disease"/>
            <person name="Wu L."/>
            <person name="Ma J."/>
        </authorList>
    </citation>
    <scope>NUCLEOTIDE SEQUENCE [LARGE SCALE GENOMIC DNA]</scope>
    <source>
        <strain evidence="2 3">JCM 16014</strain>
    </source>
</reference>
<feature type="region of interest" description="Disordered" evidence="1">
    <location>
        <begin position="311"/>
        <end position="344"/>
    </location>
</feature>
<gene>
    <name evidence="2" type="ORF">GCM10009839_82350</name>
</gene>
<dbReference type="SUPFAM" id="SSF53901">
    <property type="entry name" value="Thiolase-like"/>
    <property type="match status" value="2"/>
</dbReference>
<evidence type="ECO:0000256" key="1">
    <source>
        <dbReference type="SAM" id="MobiDB-lite"/>
    </source>
</evidence>
<proteinExistence type="predicted"/>
<evidence type="ECO:0000313" key="3">
    <source>
        <dbReference type="Proteomes" id="UP001500751"/>
    </source>
</evidence>
<dbReference type="Gene3D" id="3.40.47.10">
    <property type="match status" value="1"/>
</dbReference>
<sequence>MTRDVAVVAFAQSEHSFSDLGWTEADLVMPLVNQVLAATGLRRSEIGFTCSGSNDYLVGTPFSFVAALDTIGAWPPISESHVEQDAAWALYEAWIRLQHGDLDTALVYGFGKGTVGDHAGISSLSYDPYYLAPLMPGDVGMAGLQARALKDAGFAVDPDPTPPPPTDGAAAVILAAGDVARRVCARPAWIRGIDHRIEPHGLGTRDLTRSASARQAAGNAGVGAGPVEFAELHTRFEHEEALLRQELGLPDACVVNASGGPRKADPVMATGLIRIGEAAARIHDGGARRTVAHAASGPCLQHNLVCVLEAEPGAVEPEPSDTASAPEPARPAPHPEPARPAEED</sequence>
<organism evidence="2 3">
    <name type="scientific">Catenulispora yoronensis</name>
    <dbReference type="NCBI Taxonomy" id="450799"/>
    <lineage>
        <taxon>Bacteria</taxon>
        <taxon>Bacillati</taxon>
        <taxon>Actinomycetota</taxon>
        <taxon>Actinomycetes</taxon>
        <taxon>Catenulisporales</taxon>
        <taxon>Catenulisporaceae</taxon>
        <taxon>Catenulispora</taxon>
    </lineage>
</organism>